<dbReference type="OrthoDB" id="421803at2"/>
<dbReference type="STRING" id="497965.Cyan7822_3762"/>
<evidence type="ECO:0008006" key="5">
    <source>
        <dbReference type="Google" id="ProtNLM"/>
    </source>
</evidence>
<dbReference type="Gene3D" id="1.10.443.10">
    <property type="entry name" value="Intergrase catalytic core"/>
    <property type="match status" value="1"/>
</dbReference>
<dbReference type="Proteomes" id="UP000008206">
    <property type="component" value="Chromosome"/>
</dbReference>
<proteinExistence type="predicted"/>
<dbReference type="RefSeq" id="WP_013323766.1">
    <property type="nucleotide sequence ID" value="NC_014501.1"/>
</dbReference>
<feature type="coiled-coil region" evidence="2">
    <location>
        <begin position="474"/>
        <end position="501"/>
    </location>
</feature>
<dbReference type="AlphaFoldDB" id="E0UI46"/>
<dbReference type="GO" id="GO:0006310">
    <property type="term" value="P:DNA recombination"/>
    <property type="evidence" value="ECO:0007669"/>
    <property type="project" value="UniProtKB-KW"/>
</dbReference>
<evidence type="ECO:0000313" key="3">
    <source>
        <dbReference type="EMBL" id="ADN15698.1"/>
    </source>
</evidence>
<dbReference type="SUPFAM" id="SSF56349">
    <property type="entry name" value="DNA breaking-rejoining enzymes"/>
    <property type="match status" value="1"/>
</dbReference>
<reference evidence="4" key="1">
    <citation type="journal article" date="2011" name="MBio">
        <title>Novel metabolic attributes of the genus Cyanothece, comprising a group of unicellular nitrogen-fixing Cyanobacteria.</title>
        <authorList>
            <person name="Bandyopadhyay A."/>
            <person name="Elvitigala T."/>
            <person name="Welsh E."/>
            <person name="Stockel J."/>
            <person name="Liberton M."/>
            <person name="Min H."/>
            <person name="Sherman L.A."/>
            <person name="Pakrasi H.B."/>
        </authorList>
    </citation>
    <scope>NUCLEOTIDE SEQUENCE [LARGE SCALE GENOMIC DNA]</scope>
    <source>
        <strain evidence="4">PCC 7822</strain>
    </source>
</reference>
<evidence type="ECO:0000313" key="4">
    <source>
        <dbReference type="Proteomes" id="UP000008206"/>
    </source>
</evidence>
<dbReference type="EMBL" id="CP002198">
    <property type="protein sequence ID" value="ADN15698.1"/>
    <property type="molecule type" value="Genomic_DNA"/>
</dbReference>
<dbReference type="InterPro" id="IPR013762">
    <property type="entry name" value="Integrase-like_cat_sf"/>
</dbReference>
<sequence>MSTQKLKSEQLPTDGSFQLKERLATINQFLKDNGKHGKTATIKVSGQALAVQFSFNGQQQKGVNERFSFEGLEKAKRIALLVSAQLEAGTYTHEWLNELLGKKPKQSIETSQEPEKKKTCKELLAEYKTWWFKEKTSLKTGTNKSWFHRQRWLDALESIDKPLTDKIIQDVILSTTPNSADRGIAIRGVKNFLDFHCIDYPKFLDKLQKENKPKPSKKYIPTDSEIEQYLQAMIKREIEGQHKSGGRKTNMKARQKITFIYKLLAIYGLRIHEVFQIANWDKPVTLKNGDWVTVDVSDDDESSDSDTMEQYQGEDFVIPAINSINNSLKILAIKNDTKTGYRMAMPLSPTDKDWLKEWDLIRNCPIEELLPNWKFPKEGKTSAICGYFRLGTMGGGETQYSRNNRFIPFTPHALRHAYNHRGHNQGINQAQLAQSLGHSIEMNGTTYFDTMREETKLQGLKNAFKQELNKVDRVTELEAEVKALKLENERLKQELLELKVKQQLEHHWTETEGYGCRLEKIL</sequence>
<dbReference type="GO" id="GO:0003677">
    <property type="term" value="F:DNA binding"/>
    <property type="evidence" value="ECO:0007669"/>
    <property type="project" value="InterPro"/>
</dbReference>
<dbReference type="CDD" id="cd14686">
    <property type="entry name" value="bZIP"/>
    <property type="match status" value="1"/>
</dbReference>
<keyword evidence="2" id="KW-0175">Coiled coil</keyword>
<accession>E0UI46</accession>
<gene>
    <name evidence="3" type="ordered locus">Cyan7822_3762</name>
</gene>
<name>E0UI46_GLOV7</name>
<organism evidence="3 4">
    <name type="scientific">Gloeothece verrucosa (strain PCC 7822)</name>
    <name type="common">Cyanothece sp. (strain PCC 7822)</name>
    <dbReference type="NCBI Taxonomy" id="497965"/>
    <lineage>
        <taxon>Bacteria</taxon>
        <taxon>Bacillati</taxon>
        <taxon>Cyanobacteriota</taxon>
        <taxon>Cyanophyceae</taxon>
        <taxon>Oscillatoriophycideae</taxon>
        <taxon>Chroococcales</taxon>
        <taxon>Aphanothecaceae</taxon>
        <taxon>Gloeothece</taxon>
        <taxon>Gloeothece verrucosa</taxon>
    </lineage>
</organism>
<dbReference type="GO" id="GO:0015074">
    <property type="term" value="P:DNA integration"/>
    <property type="evidence" value="ECO:0007669"/>
    <property type="project" value="InterPro"/>
</dbReference>
<dbReference type="KEGG" id="cyj:Cyan7822_3762"/>
<evidence type="ECO:0000256" key="1">
    <source>
        <dbReference type="ARBA" id="ARBA00023172"/>
    </source>
</evidence>
<dbReference type="InterPro" id="IPR011010">
    <property type="entry name" value="DNA_brk_join_enz"/>
</dbReference>
<evidence type="ECO:0000256" key="2">
    <source>
        <dbReference type="SAM" id="Coils"/>
    </source>
</evidence>
<dbReference type="HOGENOM" id="CLU_521491_0_0_3"/>
<keyword evidence="1" id="KW-0233">DNA recombination</keyword>
<keyword evidence="4" id="KW-1185">Reference proteome</keyword>
<dbReference type="eggNOG" id="COG0582">
    <property type="taxonomic scope" value="Bacteria"/>
</dbReference>
<protein>
    <recommendedName>
        <fullName evidence="5">Integrase family protein</fullName>
    </recommendedName>
</protein>